<proteinExistence type="predicted"/>
<evidence type="ECO:0000313" key="2">
    <source>
        <dbReference type="EMBL" id="RKO93269.1"/>
    </source>
</evidence>
<name>A0A4P9WJY1_9FUNG</name>
<gene>
    <name evidence="2" type="ORF">BDK51DRAFT_44091</name>
</gene>
<feature type="region of interest" description="Disordered" evidence="1">
    <location>
        <begin position="111"/>
        <end position="150"/>
    </location>
</feature>
<accession>A0A4P9WJY1</accession>
<reference evidence="3" key="1">
    <citation type="journal article" date="2018" name="Nat. Microbiol.">
        <title>Leveraging single-cell genomics to expand the fungal tree of life.</title>
        <authorList>
            <person name="Ahrendt S.R."/>
            <person name="Quandt C.A."/>
            <person name="Ciobanu D."/>
            <person name="Clum A."/>
            <person name="Salamov A."/>
            <person name="Andreopoulos B."/>
            <person name="Cheng J.F."/>
            <person name="Woyke T."/>
            <person name="Pelin A."/>
            <person name="Henrissat B."/>
            <person name="Reynolds N.K."/>
            <person name="Benny G.L."/>
            <person name="Smith M.E."/>
            <person name="James T.Y."/>
            <person name="Grigoriev I.V."/>
        </authorList>
    </citation>
    <scope>NUCLEOTIDE SEQUENCE [LARGE SCALE GENOMIC DNA]</scope>
</reference>
<organism evidence="2 3">
    <name type="scientific">Blyttiomyces helicus</name>
    <dbReference type="NCBI Taxonomy" id="388810"/>
    <lineage>
        <taxon>Eukaryota</taxon>
        <taxon>Fungi</taxon>
        <taxon>Fungi incertae sedis</taxon>
        <taxon>Chytridiomycota</taxon>
        <taxon>Chytridiomycota incertae sedis</taxon>
        <taxon>Chytridiomycetes</taxon>
        <taxon>Chytridiomycetes incertae sedis</taxon>
        <taxon>Blyttiomyces</taxon>
    </lineage>
</organism>
<dbReference type="EMBL" id="KZ994308">
    <property type="protein sequence ID" value="RKO93269.1"/>
    <property type="molecule type" value="Genomic_DNA"/>
</dbReference>
<protein>
    <submittedName>
        <fullName evidence="2">Uncharacterized protein</fullName>
    </submittedName>
</protein>
<evidence type="ECO:0000313" key="3">
    <source>
        <dbReference type="Proteomes" id="UP000269721"/>
    </source>
</evidence>
<sequence length="190" mass="20472">MHPTKYEPLLGPDPCPAFQLPVLLNCSNSGRASTTALQDSGALASFIDNVFATKRYLQIIKKIHPVLIEAVRGRVIPSKAISHVTRRTMVIVEGHSSFVTINILSCPSNSVSLGTPKATSEQPRRLGKSPQCQSAADKAVRDNESVAPGVDEDADKLAVEASRNNEGLYNDWIDGVLTEAVNECSSTKLM</sequence>
<keyword evidence="3" id="KW-1185">Reference proteome</keyword>
<dbReference type="AlphaFoldDB" id="A0A4P9WJY1"/>
<evidence type="ECO:0000256" key="1">
    <source>
        <dbReference type="SAM" id="MobiDB-lite"/>
    </source>
</evidence>
<dbReference type="OrthoDB" id="9445845at2759"/>
<dbReference type="Proteomes" id="UP000269721">
    <property type="component" value="Unassembled WGS sequence"/>
</dbReference>
<feature type="compositionally biased region" description="Polar residues" evidence="1">
    <location>
        <begin position="111"/>
        <end position="121"/>
    </location>
</feature>